<comment type="caution">
    <text evidence="1">The sequence shown here is derived from an EMBL/GenBank/DDBJ whole genome shotgun (WGS) entry which is preliminary data.</text>
</comment>
<organism evidence="1">
    <name type="scientific">marine sediment metagenome</name>
    <dbReference type="NCBI Taxonomy" id="412755"/>
    <lineage>
        <taxon>unclassified sequences</taxon>
        <taxon>metagenomes</taxon>
        <taxon>ecological metagenomes</taxon>
    </lineage>
</organism>
<sequence>MAKRFVPPTLEQCEAYVAEKGYKYVDAATFWYWYDAINWVVGKSGTKMVRWRSSIAGWEARKAKEMKCEKESQAKTCLVCKQPGKKFQTNDKGQEVWLCEICLKCIKATGRTAWGYLPVSIIEREVQNGKAKLRH</sequence>
<proteinExistence type="predicted"/>
<dbReference type="EMBL" id="LAZR01000411">
    <property type="protein sequence ID" value="KKN70093.1"/>
    <property type="molecule type" value="Genomic_DNA"/>
</dbReference>
<protein>
    <submittedName>
        <fullName evidence="1">Uncharacterized protein</fullName>
    </submittedName>
</protein>
<evidence type="ECO:0000313" key="1">
    <source>
        <dbReference type="EMBL" id="KKN70093.1"/>
    </source>
</evidence>
<accession>A0A0F9VWG8</accession>
<name>A0A0F9VWG8_9ZZZZ</name>
<gene>
    <name evidence="1" type="ORF">LCGC14_0434180</name>
</gene>
<reference evidence="1" key="1">
    <citation type="journal article" date="2015" name="Nature">
        <title>Complex archaea that bridge the gap between prokaryotes and eukaryotes.</title>
        <authorList>
            <person name="Spang A."/>
            <person name="Saw J.H."/>
            <person name="Jorgensen S.L."/>
            <person name="Zaremba-Niedzwiedzka K."/>
            <person name="Martijn J."/>
            <person name="Lind A.E."/>
            <person name="van Eijk R."/>
            <person name="Schleper C."/>
            <person name="Guy L."/>
            <person name="Ettema T.J."/>
        </authorList>
    </citation>
    <scope>NUCLEOTIDE SEQUENCE</scope>
</reference>
<dbReference type="AlphaFoldDB" id="A0A0F9VWG8"/>